<proteinExistence type="predicted"/>
<evidence type="ECO:0000313" key="3">
    <source>
        <dbReference type="Proteomes" id="UP000031012"/>
    </source>
</evidence>
<dbReference type="PANTHER" id="PTHR12110">
    <property type="entry name" value="HYDROXYPYRUVATE ISOMERASE"/>
    <property type="match status" value="1"/>
</dbReference>
<reference evidence="2 3" key="1">
    <citation type="submission" date="2014-03" db="EMBL/GenBank/DDBJ databases">
        <title>Genome sequence of the diesel-degrader and plant-growth promoter Acinetobacter oleivorans PF-1 isolated from the roots of poplar tree.</title>
        <authorList>
            <person name="Gkorezis P."/>
            <person name="van Hamme J."/>
            <person name="Rineau F."/>
            <person name="Vangronsveld J."/>
            <person name="Francetti A."/>
        </authorList>
    </citation>
    <scope>NUCLEOTIDE SEQUENCE [LARGE SCALE GENOMIC DNA]</scope>
    <source>
        <strain evidence="2 3">PF1</strain>
    </source>
</reference>
<keyword evidence="2" id="KW-0378">Hydrolase</keyword>
<dbReference type="GO" id="GO:0004519">
    <property type="term" value="F:endonuclease activity"/>
    <property type="evidence" value="ECO:0007669"/>
    <property type="project" value="UniProtKB-KW"/>
</dbReference>
<dbReference type="AlphaFoldDB" id="A0A0B2U7J7"/>
<protein>
    <submittedName>
        <fullName evidence="2">AP endonuclease</fullName>
    </submittedName>
</protein>
<dbReference type="Gene3D" id="3.20.20.150">
    <property type="entry name" value="Divalent-metal-dependent TIM barrel enzymes"/>
    <property type="match status" value="1"/>
</dbReference>
<name>A0A0B2U7J7_9GAMM</name>
<evidence type="ECO:0000259" key="1">
    <source>
        <dbReference type="Pfam" id="PF01261"/>
    </source>
</evidence>
<organism evidence="2 3">
    <name type="scientific">Acinetobacter oleivorans</name>
    <dbReference type="NCBI Taxonomy" id="1148157"/>
    <lineage>
        <taxon>Bacteria</taxon>
        <taxon>Pseudomonadati</taxon>
        <taxon>Pseudomonadota</taxon>
        <taxon>Gammaproteobacteria</taxon>
        <taxon>Moraxellales</taxon>
        <taxon>Moraxellaceae</taxon>
        <taxon>Acinetobacter</taxon>
    </lineage>
</organism>
<dbReference type="SUPFAM" id="SSF51658">
    <property type="entry name" value="Xylose isomerase-like"/>
    <property type="match status" value="1"/>
</dbReference>
<dbReference type="InterPro" id="IPR036237">
    <property type="entry name" value="Xyl_isomerase-like_sf"/>
</dbReference>
<keyword evidence="2" id="KW-0540">Nuclease</keyword>
<dbReference type="EMBL" id="JHQK01000006">
    <property type="protein sequence ID" value="KHN66921.1"/>
    <property type="molecule type" value="Genomic_DNA"/>
</dbReference>
<keyword evidence="2" id="KW-0255">Endonuclease</keyword>
<accession>A0A0B2U7J7</accession>
<comment type="caution">
    <text evidence="2">The sequence shown here is derived from an EMBL/GenBank/DDBJ whole genome shotgun (WGS) entry which is preliminary data.</text>
</comment>
<dbReference type="InterPro" id="IPR013022">
    <property type="entry name" value="Xyl_isomerase-like_TIM-brl"/>
</dbReference>
<gene>
    <name evidence="2" type="ORF">DH17_15405</name>
</gene>
<dbReference type="InterPro" id="IPR050312">
    <property type="entry name" value="IolE/XylAMocC-like"/>
</dbReference>
<dbReference type="Proteomes" id="UP000031012">
    <property type="component" value="Unassembled WGS sequence"/>
</dbReference>
<sequence length="276" mass="31273">MTSPLMNNYLNFASGIAHQQYLPAEEGILRAYNDGCTHWYVDGSLHGEMVPDWSSERIENLNSLIKKYNLQPIFHGNFKAPLGSDVDYLREAAVGYVKKEIDIAAKIGAPLVIHGGGIVEPKKIVLAKQKALDNYILSVQELAEYAAEKSVDIYLENLSNYKNYRPFHYVFTHMEEYDYVFNKIDHKNVYFFLDAGHANVGEGDPIAVVEKYHDKIKGISFSNNNGEQDQHFSIGRGTVNYSDFIETINRHNWKGLVAFEVRDKTTLDSVKELASA</sequence>
<dbReference type="Pfam" id="PF01261">
    <property type="entry name" value="AP_endonuc_2"/>
    <property type="match status" value="1"/>
</dbReference>
<feature type="domain" description="Xylose isomerase-like TIM barrel" evidence="1">
    <location>
        <begin position="46"/>
        <end position="265"/>
    </location>
</feature>
<evidence type="ECO:0000313" key="2">
    <source>
        <dbReference type="EMBL" id="KHN66921.1"/>
    </source>
</evidence>
<dbReference type="PANTHER" id="PTHR12110:SF21">
    <property type="entry name" value="XYLOSE ISOMERASE-LIKE TIM BARREL DOMAIN-CONTAINING PROTEIN"/>
    <property type="match status" value="1"/>
</dbReference>